<organism evidence="2 3">
    <name type="scientific">Bacillus pseudomycoides</name>
    <dbReference type="NCBI Taxonomy" id="64104"/>
    <lineage>
        <taxon>Bacteria</taxon>
        <taxon>Bacillati</taxon>
        <taxon>Bacillota</taxon>
        <taxon>Bacilli</taxon>
        <taxon>Bacillales</taxon>
        <taxon>Bacillaceae</taxon>
        <taxon>Bacillus</taxon>
        <taxon>Bacillus cereus group</taxon>
    </lineage>
</organism>
<keyword evidence="1" id="KW-0732">Signal</keyword>
<dbReference type="EMBL" id="NUDP01000107">
    <property type="protein sequence ID" value="PEM65844.1"/>
    <property type="molecule type" value="Genomic_DNA"/>
</dbReference>
<name>A0A2A8BZG3_9BACI</name>
<dbReference type="Proteomes" id="UP000219775">
    <property type="component" value="Unassembled WGS sequence"/>
</dbReference>
<sequence length="76" mass="8513">MMKILSPGLKDGNAKLKDKVAPWAEQAVKTVVALELYGPEVTKYRDGAVRYYAKRNMTHQEAAAMITRAFHKSFGN</sequence>
<dbReference type="InterPro" id="IPR001119">
    <property type="entry name" value="SLH_dom"/>
</dbReference>
<proteinExistence type="predicted"/>
<protein>
    <submittedName>
        <fullName evidence="2">Uncharacterized protein</fullName>
    </submittedName>
</protein>
<dbReference type="AlphaFoldDB" id="A0A2A8BZG3"/>
<reference evidence="2 3" key="1">
    <citation type="submission" date="2017-09" db="EMBL/GenBank/DDBJ databases">
        <title>Large-scale bioinformatics analysis of Bacillus genomes uncovers conserved roles of natural products in bacterial physiology.</title>
        <authorList>
            <consortium name="Agbiome Team Llc"/>
            <person name="Bleich R.M."/>
            <person name="Grubbs K.J."/>
            <person name="Santa Maria K.C."/>
            <person name="Allen S.E."/>
            <person name="Farag S."/>
            <person name="Shank E.A."/>
            <person name="Bowers A."/>
        </authorList>
    </citation>
    <scope>NUCLEOTIDE SEQUENCE [LARGE SCALE GENOMIC DNA]</scope>
    <source>
        <strain evidence="2 3">AFS009893</strain>
    </source>
</reference>
<dbReference type="PROSITE" id="PS51272">
    <property type="entry name" value="SLH"/>
    <property type="match status" value="1"/>
</dbReference>
<dbReference type="RefSeq" id="WP_097849995.1">
    <property type="nucleotide sequence ID" value="NZ_NUDF01000031.1"/>
</dbReference>
<evidence type="ECO:0000313" key="3">
    <source>
        <dbReference type="Proteomes" id="UP000219775"/>
    </source>
</evidence>
<evidence type="ECO:0000313" key="2">
    <source>
        <dbReference type="EMBL" id="PEM65844.1"/>
    </source>
</evidence>
<gene>
    <name evidence="2" type="ORF">CN613_24045</name>
</gene>
<accession>A0A2A8BZG3</accession>
<evidence type="ECO:0000256" key="1">
    <source>
        <dbReference type="ARBA" id="ARBA00022729"/>
    </source>
</evidence>
<comment type="caution">
    <text evidence="2">The sequence shown here is derived from an EMBL/GenBank/DDBJ whole genome shotgun (WGS) entry which is preliminary data.</text>
</comment>